<organism evidence="1">
    <name type="scientific">bioreactor metagenome</name>
    <dbReference type="NCBI Taxonomy" id="1076179"/>
    <lineage>
        <taxon>unclassified sequences</taxon>
        <taxon>metagenomes</taxon>
        <taxon>ecological metagenomes</taxon>
    </lineage>
</organism>
<accession>A0A644ZNJ5</accession>
<dbReference type="EMBL" id="VSSQ01009764">
    <property type="protein sequence ID" value="MPM42529.1"/>
    <property type="molecule type" value="Genomic_DNA"/>
</dbReference>
<comment type="caution">
    <text evidence="1">The sequence shown here is derived from an EMBL/GenBank/DDBJ whole genome shotgun (WGS) entry which is preliminary data.</text>
</comment>
<proteinExistence type="predicted"/>
<evidence type="ECO:0000313" key="1">
    <source>
        <dbReference type="EMBL" id="MPM42529.1"/>
    </source>
</evidence>
<dbReference type="AlphaFoldDB" id="A0A644ZNJ5"/>
<reference evidence="1" key="1">
    <citation type="submission" date="2019-08" db="EMBL/GenBank/DDBJ databases">
        <authorList>
            <person name="Kucharzyk K."/>
            <person name="Murdoch R.W."/>
            <person name="Higgins S."/>
            <person name="Loffler F."/>
        </authorList>
    </citation>
    <scope>NUCLEOTIDE SEQUENCE</scope>
</reference>
<protein>
    <submittedName>
        <fullName evidence="1">Uncharacterized protein</fullName>
    </submittedName>
</protein>
<gene>
    <name evidence="1" type="ORF">SDC9_89195</name>
</gene>
<name>A0A644ZNJ5_9ZZZZ</name>
<sequence length="97" mass="10623">MPEGKLNHLRTSNFSCAVGIVGAPVYWLQYGMLCKGAYIKLSNTICNVMPKITDRAMALAEKFCFHLNGFDSLGKYLSSSNIMPTNTMASIAPPIMD</sequence>